<evidence type="ECO:0000256" key="8">
    <source>
        <dbReference type="RuleBase" id="RU000675"/>
    </source>
</evidence>
<dbReference type="EMBL" id="JAPCWZ010000007">
    <property type="protein sequence ID" value="KAK8856339.1"/>
    <property type="molecule type" value="Genomic_DNA"/>
</dbReference>
<sequence>MLLGLCCHSHNFKDHSTSSYCRMKLSYLSTALLALGCVALRPLSDNSKVRKQDYSIIEPLQGRAPIQNIVTWDEHSLFINGTRVMILSGEFHPFRLPVPSLWLDVFQKVRALGFNTVSFYIDWALLEGSPGQFIAEGVFALEPFFDAAQKAGLWLIARPGPYINAEKPSSKASGGGYPGWLQRVRGLLRTAAPDYLAATDNYMAKVSKKIANAQITNGGPIILFQPENEYTSADGDTPFPDGAYMEYVMKQARDAGVVIPFISNDAAPLGHNAPGTGVGEVDIYGHDGYPLGFDCANPTVWPTGGLPTDWRTLHLQQSPSTPYSINEFQAGSFDPWGGWGFEKCSQLVNHEFERVFYKNNFAAGVSILNLYMIFGGTNWGNLGHPGGYTSYDYGSVIKEDRTITREKYSELKLEANFMVVSPSYLTATPAVNATQIYSDNSDIAITPMTNSSTASGSFFVVRHTDYTGLASTSYKLTLPTSQGSLVIPQTNHSLTLNGRDSKIMVTDYDVQGTTLLYSTAEVFTHQSTTNGKKVLILYYGPNEFNEFAIKKPAPHFRVVEGGTELSRFESGSRSLVLGWPASTTRTIVEVSDLTIYLLDRNSAYQYWVTDIAGSQSKLIVNGPYLVRSAAFNNGELSLKADFNVSTTIEVIGAPSGTTKILINDMETSFEDSGQSLTAVVNINPPSIQLPRLESLDWRSVDSLPEIQAFYDDSAWTVADHAYTNNTYSPLHTNVSTYAAEYGFNTGTLVYRGHFNATGGEDSFNLTVQGGQGFASSVFLDGTLLGSFNGDGSTSSSHTTYPIPPGKLDPPGSAHIFTIIVDNMGHGEQSVGVDYMKAPRGVLDWQLYSNADNTTTPVSWKLTGNLGGLAYADKTRGPLNEGGLYAERMGYHLPTATLPNSTLPSSPLNGIPQPGVGFYVASFNLSLPSDTWDIPLAFAFPGALDNKASSNPFRLQLFVNGWQFGRLSSNIGPQSVFPVPEGILNYQGENWIGLSLWALNEGGAKVPAMELRNTSVPIWTGREKVELVDSPAWKEREGAY</sequence>
<comment type="caution">
    <text evidence="11">The sequence shown here is derived from an EMBL/GenBank/DDBJ whole genome shotgun (WGS) entry which is preliminary data.</text>
</comment>
<dbReference type="InterPro" id="IPR037110">
    <property type="entry name" value="Betagal_dom2_sf"/>
</dbReference>
<dbReference type="SUPFAM" id="SSF51011">
    <property type="entry name" value="Glycosyl hydrolase domain"/>
    <property type="match status" value="1"/>
</dbReference>
<dbReference type="Pfam" id="PF13363">
    <property type="entry name" value="BetaGal_dom3"/>
    <property type="match status" value="1"/>
</dbReference>
<dbReference type="Pfam" id="PF10435">
    <property type="entry name" value="BetaGal_dom2"/>
    <property type="match status" value="1"/>
</dbReference>
<evidence type="ECO:0000256" key="9">
    <source>
        <dbReference type="RuleBase" id="RU003679"/>
    </source>
</evidence>
<accession>A0ABR2I1U3</accession>
<dbReference type="InterPro" id="IPR008979">
    <property type="entry name" value="Galactose-bd-like_sf"/>
</dbReference>
<name>A0ABR2I1U3_9PEZI</name>
<dbReference type="PROSITE" id="PS01182">
    <property type="entry name" value="GLYCOSYL_HYDROL_F35"/>
    <property type="match status" value="1"/>
</dbReference>
<dbReference type="PRINTS" id="PR00742">
    <property type="entry name" value="GLHYDRLASE35"/>
</dbReference>
<evidence type="ECO:0000256" key="3">
    <source>
        <dbReference type="ARBA" id="ARBA00012756"/>
    </source>
</evidence>
<protein>
    <recommendedName>
        <fullName evidence="3 8">Beta-galactosidase</fullName>
        <ecNumber evidence="3 8">3.2.1.23</ecNumber>
    </recommendedName>
</protein>
<evidence type="ECO:0000256" key="4">
    <source>
        <dbReference type="ARBA" id="ARBA00022729"/>
    </source>
</evidence>
<dbReference type="Gene3D" id="3.20.20.80">
    <property type="entry name" value="Glycosidases"/>
    <property type="match status" value="1"/>
</dbReference>
<dbReference type="InterPro" id="IPR017853">
    <property type="entry name" value="GH"/>
</dbReference>
<dbReference type="InterPro" id="IPR001944">
    <property type="entry name" value="Glycoside_Hdrlase_35"/>
</dbReference>
<dbReference type="InterPro" id="IPR036833">
    <property type="entry name" value="BetaGal_dom3_sf"/>
</dbReference>
<proteinExistence type="inferred from homology"/>
<dbReference type="Proteomes" id="UP001390339">
    <property type="component" value="Unassembled WGS sequence"/>
</dbReference>
<dbReference type="InterPro" id="IPR018954">
    <property type="entry name" value="Betagal_dom2"/>
</dbReference>
<dbReference type="SUPFAM" id="SSF49785">
    <property type="entry name" value="Galactose-binding domain-like"/>
    <property type="match status" value="2"/>
</dbReference>
<organism evidence="11 12">
    <name type="scientific">Apiospora arundinis</name>
    <dbReference type="NCBI Taxonomy" id="335852"/>
    <lineage>
        <taxon>Eukaryota</taxon>
        <taxon>Fungi</taxon>
        <taxon>Dikarya</taxon>
        <taxon>Ascomycota</taxon>
        <taxon>Pezizomycotina</taxon>
        <taxon>Sordariomycetes</taxon>
        <taxon>Xylariomycetidae</taxon>
        <taxon>Amphisphaeriales</taxon>
        <taxon>Apiosporaceae</taxon>
        <taxon>Apiospora</taxon>
    </lineage>
</organism>
<dbReference type="InterPro" id="IPR019801">
    <property type="entry name" value="Glyco_hydro_35_CS"/>
</dbReference>
<keyword evidence="5 8" id="KW-0378">Hydrolase</keyword>
<dbReference type="Gene3D" id="2.102.20.10">
    <property type="entry name" value="Beta-galactosidase, domain 2"/>
    <property type="match status" value="1"/>
</dbReference>
<dbReference type="InterPro" id="IPR031330">
    <property type="entry name" value="Gly_Hdrlase_35_cat"/>
</dbReference>
<keyword evidence="12" id="KW-1185">Reference proteome</keyword>
<feature type="domain" description="Beta-galactosidase" evidence="10">
    <location>
        <begin position="424"/>
        <end position="606"/>
    </location>
</feature>
<evidence type="ECO:0000256" key="2">
    <source>
        <dbReference type="ARBA" id="ARBA00009809"/>
    </source>
</evidence>
<dbReference type="SUPFAM" id="SSF117100">
    <property type="entry name" value="Beta-galactosidase LacA, domain 3"/>
    <property type="match status" value="1"/>
</dbReference>
<dbReference type="SUPFAM" id="SSF51445">
    <property type="entry name" value="(Trans)glycosidases"/>
    <property type="match status" value="1"/>
</dbReference>
<dbReference type="Pfam" id="PF01301">
    <property type="entry name" value="Glyco_hydro_35"/>
    <property type="match status" value="1"/>
</dbReference>
<comment type="catalytic activity">
    <reaction evidence="1 8">
        <text>Hydrolysis of terminal non-reducing beta-D-galactose residues in beta-D-galactosides.</text>
        <dbReference type="EC" id="3.2.1.23"/>
    </reaction>
</comment>
<dbReference type="Pfam" id="PF13364">
    <property type="entry name" value="BetaGal_ABD2"/>
    <property type="match status" value="2"/>
</dbReference>
<dbReference type="Gene3D" id="2.60.390.10">
    <property type="entry name" value="Beta-galactosidase, domain 3"/>
    <property type="match status" value="1"/>
</dbReference>
<dbReference type="PANTHER" id="PTHR23421">
    <property type="entry name" value="BETA-GALACTOSIDASE RELATED"/>
    <property type="match status" value="1"/>
</dbReference>
<dbReference type="EC" id="3.2.1.23" evidence="3 8"/>
<comment type="similarity">
    <text evidence="2 9">Belongs to the glycosyl hydrolase 35 family.</text>
</comment>
<keyword evidence="4" id="KW-0732">Signal</keyword>
<dbReference type="SMART" id="SM01029">
    <property type="entry name" value="BetaGal_dom2"/>
    <property type="match status" value="1"/>
</dbReference>
<dbReference type="Gene3D" id="2.60.120.260">
    <property type="entry name" value="Galactose-binding domain-like"/>
    <property type="match status" value="2"/>
</dbReference>
<evidence type="ECO:0000313" key="11">
    <source>
        <dbReference type="EMBL" id="KAK8856339.1"/>
    </source>
</evidence>
<dbReference type="InterPro" id="IPR025300">
    <property type="entry name" value="BetaGal_jelly_roll_dom"/>
</dbReference>
<dbReference type="InterPro" id="IPR025972">
    <property type="entry name" value="BetaGal_dom3"/>
</dbReference>
<evidence type="ECO:0000259" key="10">
    <source>
        <dbReference type="SMART" id="SM01029"/>
    </source>
</evidence>
<keyword evidence="6" id="KW-0325">Glycoprotein</keyword>
<keyword evidence="7 8" id="KW-0326">Glycosidase</keyword>
<evidence type="ECO:0000313" key="12">
    <source>
        <dbReference type="Proteomes" id="UP001390339"/>
    </source>
</evidence>
<reference evidence="11 12" key="1">
    <citation type="journal article" date="2024" name="IMA Fungus">
        <title>Apiospora arundinis, a panoply of carbohydrate-active enzymes and secondary metabolites.</title>
        <authorList>
            <person name="Sorensen T."/>
            <person name="Petersen C."/>
            <person name="Muurmann A.T."/>
            <person name="Christiansen J.V."/>
            <person name="Brundto M.L."/>
            <person name="Overgaard C.K."/>
            <person name="Boysen A.T."/>
            <person name="Wollenberg R.D."/>
            <person name="Larsen T.O."/>
            <person name="Sorensen J.L."/>
            <person name="Nielsen K.L."/>
            <person name="Sondergaard T.E."/>
        </authorList>
    </citation>
    <scope>NUCLEOTIDE SEQUENCE [LARGE SCALE GENOMIC DNA]</scope>
    <source>
        <strain evidence="11 12">AAU 773</strain>
    </source>
</reference>
<evidence type="ECO:0000256" key="6">
    <source>
        <dbReference type="ARBA" id="ARBA00023180"/>
    </source>
</evidence>
<evidence type="ECO:0000256" key="1">
    <source>
        <dbReference type="ARBA" id="ARBA00001412"/>
    </source>
</evidence>
<gene>
    <name evidence="11" type="ORF">PGQ11_012251</name>
</gene>
<dbReference type="GO" id="GO:0016787">
    <property type="term" value="F:hydrolase activity"/>
    <property type="evidence" value="ECO:0007669"/>
    <property type="project" value="UniProtKB-KW"/>
</dbReference>
<evidence type="ECO:0000256" key="7">
    <source>
        <dbReference type="ARBA" id="ARBA00023295"/>
    </source>
</evidence>
<evidence type="ECO:0000256" key="5">
    <source>
        <dbReference type="ARBA" id="ARBA00022801"/>
    </source>
</evidence>